<evidence type="ECO:0000256" key="4">
    <source>
        <dbReference type="ARBA" id="ARBA00022777"/>
    </source>
</evidence>
<name>A0ABP9P8M3_9BACT</name>
<dbReference type="InterPro" id="IPR005467">
    <property type="entry name" value="His_kinase_dom"/>
</dbReference>
<dbReference type="InterPro" id="IPR050351">
    <property type="entry name" value="BphY/WalK/GraS-like"/>
</dbReference>
<dbReference type="SMART" id="SM00387">
    <property type="entry name" value="HATPase_c"/>
    <property type="match status" value="1"/>
</dbReference>
<evidence type="ECO:0000256" key="2">
    <source>
        <dbReference type="ARBA" id="ARBA00012438"/>
    </source>
</evidence>
<dbReference type="SUPFAM" id="SSF55874">
    <property type="entry name" value="ATPase domain of HSP90 chaperone/DNA topoisomerase II/histidine kinase"/>
    <property type="match status" value="1"/>
</dbReference>
<evidence type="ECO:0000313" key="7">
    <source>
        <dbReference type="Proteomes" id="UP001499852"/>
    </source>
</evidence>
<evidence type="ECO:0000256" key="3">
    <source>
        <dbReference type="ARBA" id="ARBA00022679"/>
    </source>
</evidence>
<dbReference type="InterPro" id="IPR003661">
    <property type="entry name" value="HisK_dim/P_dom"/>
</dbReference>
<protein>
    <recommendedName>
        <fullName evidence="2">histidine kinase</fullName>
        <ecNumber evidence="2">2.7.13.3</ecNumber>
    </recommendedName>
</protein>
<dbReference type="EMBL" id="BAABIA010000005">
    <property type="protein sequence ID" value="GAA5142340.1"/>
    <property type="molecule type" value="Genomic_DNA"/>
</dbReference>
<evidence type="ECO:0000259" key="5">
    <source>
        <dbReference type="PROSITE" id="PS50109"/>
    </source>
</evidence>
<dbReference type="PANTHER" id="PTHR42878">
    <property type="entry name" value="TWO-COMPONENT HISTIDINE KINASE"/>
    <property type="match status" value="1"/>
</dbReference>
<dbReference type="Pfam" id="PF00512">
    <property type="entry name" value="HisKA"/>
    <property type="match status" value="1"/>
</dbReference>
<keyword evidence="7" id="KW-1185">Reference proteome</keyword>
<evidence type="ECO:0000256" key="1">
    <source>
        <dbReference type="ARBA" id="ARBA00000085"/>
    </source>
</evidence>
<dbReference type="InterPro" id="IPR036097">
    <property type="entry name" value="HisK_dim/P_sf"/>
</dbReference>
<dbReference type="Pfam" id="PF02518">
    <property type="entry name" value="HATPase_c"/>
    <property type="match status" value="1"/>
</dbReference>
<dbReference type="RefSeq" id="WP_345737005.1">
    <property type="nucleotide sequence ID" value="NZ_BAABIA010000005.1"/>
</dbReference>
<accession>A0ABP9P8M3</accession>
<evidence type="ECO:0000313" key="6">
    <source>
        <dbReference type="EMBL" id="GAA5142340.1"/>
    </source>
</evidence>
<comment type="catalytic activity">
    <reaction evidence="1">
        <text>ATP + protein L-histidine = ADP + protein N-phospho-L-histidine.</text>
        <dbReference type="EC" id="2.7.13.3"/>
    </reaction>
</comment>
<keyword evidence="4" id="KW-0418">Kinase</keyword>
<proteinExistence type="predicted"/>
<dbReference type="Gene3D" id="1.10.287.130">
    <property type="match status" value="1"/>
</dbReference>
<comment type="caution">
    <text evidence="6">The sequence shown here is derived from an EMBL/GenBank/DDBJ whole genome shotgun (WGS) entry which is preliminary data.</text>
</comment>
<keyword evidence="3" id="KW-0808">Transferase</keyword>
<sequence>MPTAYFLFSERNAVARQAAREGIERAYPHMLVEEVASVDEVLLHRPTSAGSLRVLIEPTMEELELALTAGQENGLAHGPVVALSTTLHSSALTVIPQEDWHGPLMAQVFHAALQRHELLQENARLRGDLMTFARRISHDLRTPLSGIFTTAELLKEILADHSEEDAALTTPLYDSTQLVLKLIERTSQVARATVEPQPMEMADVGQVAWAGRQTVERAAMKMGVRMQEPKIWPLVACVPAWLQVVWANLLQQSVQRSPQGGTVEMQWKELPDSYEFSVQDQGPELKEEQRQALWWPFEKLHQGHSAKSLDLPIARRLVELQGGRCGCEVVQGGGLRFFFTLPKGSPVPGPVA</sequence>
<dbReference type="SMART" id="SM00388">
    <property type="entry name" value="HisKA"/>
    <property type="match status" value="1"/>
</dbReference>
<reference evidence="7" key="1">
    <citation type="journal article" date="2019" name="Int. J. Syst. Evol. Microbiol.">
        <title>The Global Catalogue of Microorganisms (GCM) 10K type strain sequencing project: providing services to taxonomists for standard genome sequencing and annotation.</title>
        <authorList>
            <consortium name="The Broad Institute Genomics Platform"/>
            <consortium name="The Broad Institute Genome Sequencing Center for Infectious Disease"/>
            <person name="Wu L."/>
            <person name="Ma J."/>
        </authorList>
    </citation>
    <scope>NUCLEOTIDE SEQUENCE [LARGE SCALE GENOMIC DNA]</scope>
    <source>
        <strain evidence="7">JCM 18053</strain>
    </source>
</reference>
<gene>
    <name evidence="6" type="ORF">GCM10023213_28110</name>
</gene>
<dbReference type="EC" id="2.7.13.3" evidence="2"/>
<dbReference type="PROSITE" id="PS50109">
    <property type="entry name" value="HIS_KIN"/>
    <property type="match status" value="1"/>
</dbReference>
<dbReference type="PANTHER" id="PTHR42878:SF14">
    <property type="entry name" value="OSMOLARITY TWO-COMPONENT SYSTEM PROTEIN SSK1"/>
    <property type="match status" value="1"/>
</dbReference>
<feature type="domain" description="Histidine kinase" evidence="5">
    <location>
        <begin position="135"/>
        <end position="345"/>
    </location>
</feature>
<dbReference type="InterPro" id="IPR036890">
    <property type="entry name" value="HATPase_C_sf"/>
</dbReference>
<dbReference type="CDD" id="cd00082">
    <property type="entry name" value="HisKA"/>
    <property type="match status" value="1"/>
</dbReference>
<dbReference type="SUPFAM" id="SSF47384">
    <property type="entry name" value="Homodimeric domain of signal transducing histidine kinase"/>
    <property type="match status" value="1"/>
</dbReference>
<dbReference type="Gene3D" id="3.30.565.10">
    <property type="entry name" value="Histidine kinase-like ATPase, C-terminal domain"/>
    <property type="match status" value="1"/>
</dbReference>
<dbReference type="Proteomes" id="UP001499852">
    <property type="component" value="Unassembled WGS sequence"/>
</dbReference>
<dbReference type="InterPro" id="IPR003594">
    <property type="entry name" value="HATPase_dom"/>
</dbReference>
<organism evidence="6 7">
    <name type="scientific">Prosthecobacter algae</name>
    <dbReference type="NCBI Taxonomy" id="1144682"/>
    <lineage>
        <taxon>Bacteria</taxon>
        <taxon>Pseudomonadati</taxon>
        <taxon>Verrucomicrobiota</taxon>
        <taxon>Verrucomicrobiia</taxon>
        <taxon>Verrucomicrobiales</taxon>
        <taxon>Verrucomicrobiaceae</taxon>
        <taxon>Prosthecobacter</taxon>
    </lineage>
</organism>